<dbReference type="InterPro" id="IPR015876">
    <property type="entry name" value="Acyl-CoA_DS"/>
</dbReference>
<dbReference type="PRINTS" id="PR00075">
    <property type="entry name" value="FACDDSATRASE"/>
</dbReference>
<keyword evidence="11 12" id="KW-0275">Fatty acid biosynthesis</keyword>
<keyword evidence="10 13" id="KW-0472">Membrane</keyword>
<evidence type="ECO:0000256" key="10">
    <source>
        <dbReference type="ARBA" id="ARBA00023136"/>
    </source>
</evidence>
<keyword evidence="5" id="KW-0276">Fatty acid metabolism</keyword>
<evidence type="ECO:0000256" key="8">
    <source>
        <dbReference type="ARBA" id="ARBA00023004"/>
    </source>
</evidence>
<dbReference type="PANTHER" id="PTHR11351:SF21">
    <property type="entry name" value="GH07782P"/>
    <property type="match status" value="1"/>
</dbReference>
<dbReference type="EMBL" id="JBJJXI010000153">
    <property type="protein sequence ID" value="KAL3385633.1"/>
    <property type="molecule type" value="Genomic_DNA"/>
</dbReference>
<gene>
    <name evidence="15" type="ORF">TKK_018700</name>
</gene>
<evidence type="ECO:0000256" key="9">
    <source>
        <dbReference type="ARBA" id="ARBA00023098"/>
    </source>
</evidence>
<dbReference type="InterPro" id="IPR005804">
    <property type="entry name" value="FA_desaturase_dom"/>
</dbReference>
<keyword evidence="3 12" id="KW-0444">Lipid biosynthesis</keyword>
<evidence type="ECO:0000256" key="12">
    <source>
        <dbReference type="RuleBase" id="RU000581"/>
    </source>
</evidence>
<feature type="transmembrane region" description="Helical" evidence="13">
    <location>
        <begin position="93"/>
        <end position="115"/>
    </location>
</feature>
<evidence type="ECO:0000256" key="7">
    <source>
        <dbReference type="ARBA" id="ARBA00023002"/>
    </source>
</evidence>
<comment type="caution">
    <text evidence="15">The sequence shown here is derived from an EMBL/GenBank/DDBJ whole genome shotgun (WGS) entry which is preliminary data.</text>
</comment>
<name>A0ABD2VYD5_9HYME</name>
<evidence type="ECO:0000256" key="3">
    <source>
        <dbReference type="ARBA" id="ARBA00022516"/>
    </source>
</evidence>
<feature type="transmembrane region" description="Helical" evidence="13">
    <location>
        <begin position="63"/>
        <end position="81"/>
    </location>
</feature>
<keyword evidence="6 13" id="KW-1133">Transmembrane helix</keyword>
<evidence type="ECO:0000259" key="14">
    <source>
        <dbReference type="Pfam" id="PF00487"/>
    </source>
</evidence>
<sequence>MPPNSPDGPPICEEKKPKLPAKYAELDENNNVEKDVPMVDVERQIQAADDSTQWLILRKDIKWLNVIAITLLHLVALYGLLTVSYSQHKRTMAWAFVIVIFTGFGVTGGAHRLWTHRSYEANTRMRVLLMICFITAGMNNLYHWVRDHRVHHKYSETDADPHNSRRGFFFSHVGWLMLKKHPDVKAKGQSIDMSDIVNDPVVAYCDRHNLLLRILTTLFTIGVPVYCWNEDWYHSFLFQLFRYVYDLNATWSVNSLAHIYGDKPYNRKIDPVENRFVSWLTFGEGWHNYHHTFPWDYRAAEIGGGRFNLTARVIEWFAWLGWAKDLREPSPALVRKTIARRGDGTHPYVLRQSSTGGSGSVADDVLDNLESAIAKSHFF</sequence>
<comment type="similarity">
    <text evidence="2 12">Belongs to the fatty acid desaturase type 1 family.</text>
</comment>
<feature type="transmembrane region" description="Helical" evidence="13">
    <location>
        <begin position="127"/>
        <end position="145"/>
    </location>
</feature>
<accession>A0ABD2VYD5</accession>
<evidence type="ECO:0000256" key="6">
    <source>
        <dbReference type="ARBA" id="ARBA00022989"/>
    </source>
</evidence>
<evidence type="ECO:0000313" key="16">
    <source>
        <dbReference type="Proteomes" id="UP001627154"/>
    </source>
</evidence>
<dbReference type="AlphaFoldDB" id="A0ABD2VYD5"/>
<keyword evidence="4 12" id="KW-0812">Transmembrane</keyword>
<keyword evidence="7 12" id="KW-0560">Oxidoreductase</keyword>
<proteinExistence type="inferred from homology"/>
<dbReference type="Proteomes" id="UP001627154">
    <property type="component" value="Unassembled WGS sequence"/>
</dbReference>
<evidence type="ECO:0000256" key="5">
    <source>
        <dbReference type="ARBA" id="ARBA00022832"/>
    </source>
</evidence>
<reference evidence="15 16" key="1">
    <citation type="journal article" date="2024" name="bioRxiv">
        <title>A reference genome for Trichogramma kaykai: A tiny desert-dwelling parasitoid wasp with competing sex-ratio distorters.</title>
        <authorList>
            <person name="Culotta J."/>
            <person name="Lindsey A.R."/>
        </authorList>
    </citation>
    <scope>NUCLEOTIDE SEQUENCE [LARGE SCALE GENOMIC DNA]</scope>
    <source>
        <strain evidence="15 16">KSX58</strain>
    </source>
</reference>
<keyword evidence="9" id="KW-0443">Lipid metabolism</keyword>
<comment type="domain">
    <text evidence="12">The histidine box domains are involved in binding the catalytic metal ions.</text>
</comment>
<dbReference type="PANTHER" id="PTHR11351">
    <property type="entry name" value="ACYL-COA DESATURASE"/>
    <property type="match status" value="1"/>
</dbReference>
<evidence type="ECO:0000256" key="1">
    <source>
        <dbReference type="ARBA" id="ARBA00004141"/>
    </source>
</evidence>
<comment type="cofactor">
    <cofactor evidence="12">
        <name>Fe(2+)</name>
        <dbReference type="ChEBI" id="CHEBI:29033"/>
    </cofactor>
</comment>
<evidence type="ECO:0000256" key="13">
    <source>
        <dbReference type="SAM" id="Phobius"/>
    </source>
</evidence>
<protein>
    <recommendedName>
        <fullName evidence="14">Fatty acid desaturase domain-containing protein</fullName>
    </recommendedName>
</protein>
<dbReference type="GO" id="GO:0016020">
    <property type="term" value="C:membrane"/>
    <property type="evidence" value="ECO:0007669"/>
    <property type="project" value="UniProtKB-SubCell"/>
</dbReference>
<dbReference type="GO" id="GO:0006633">
    <property type="term" value="P:fatty acid biosynthetic process"/>
    <property type="evidence" value="ECO:0007669"/>
    <property type="project" value="UniProtKB-KW"/>
</dbReference>
<evidence type="ECO:0000313" key="15">
    <source>
        <dbReference type="EMBL" id="KAL3385633.1"/>
    </source>
</evidence>
<keyword evidence="16" id="KW-1185">Reference proteome</keyword>
<keyword evidence="8" id="KW-0408">Iron</keyword>
<comment type="subcellular location">
    <subcellularLocation>
        <location evidence="1">Membrane</location>
        <topology evidence="1">Multi-pass membrane protein</topology>
    </subcellularLocation>
</comment>
<evidence type="ECO:0000256" key="2">
    <source>
        <dbReference type="ARBA" id="ARBA00009295"/>
    </source>
</evidence>
<evidence type="ECO:0000256" key="4">
    <source>
        <dbReference type="ARBA" id="ARBA00022692"/>
    </source>
</evidence>
<dbReference type="CDD" id="cd03505">
    <property type="entry name" value="Delta9-FADS-like"/>
    <property type="match status" value="1"/>
</dbReference>
<organism evidence="15 16">
    <name type="scientific">Trichogramma kaykai</name>
    <dbReference type="NCBI Taxonomy" id="54128"/>
    <lineage>
        <taxon>Eukaryota</taxon>
        <taxon>Metazoa</taxon>
        <taxon>Ecdysozoa</taxon>
        <taxon>Arthropoda</taxon>
        <taxon>Hexapoda</taxon>
        <taxon>Insecta</taxon>
        <taxon>Pterygota</taxon>
        <taxon>Neoptera</taxon>
        <taxon>Endopterygota</taxon>
        <taxon>Hymenoptera</taxon>
        <taxon>Apocrita</taxon>
        <taxon>Proctotrupomorpha</taxon>
        <taxon>Chalcidoidea</taxon>
        <taxon>Trichogrammatidae</taxon>
        <taxon>Trichogramma</taxon>
    </lineage>
</organism>
<dbReference type="GO" id="GO:0016491">
    <property type="term" value="F:oxidoreductase activity"/>
    <property type="evidence" value="ECO:0007669"/>
    <property type="project" value="UniProtKB-KW"/>
</dbReference>
<feature type="domain" description="Fatty acid desaturase" evidence="14">
    <location>
        <begin position="93"/>
        <end position="294"/>
    </location>
</feature>
<dbReference type="Pfam" id="PF00487">
    <property type="entry name" value="FA_desaturase"/>
    <property type="match status" value="1"/>
</dbReference>
<evidence type="ECO:0000256" key="11">
    <source>
        <dbReference type="ARBA" id="ARBA00023160"/>
    </source>
</evidence>